<dbReference type="EC" id="2.6.1.13" evidence="3 11"/>
<dbReference type="UniPathway" id="UPA00098">
    <property type="reaction ID" value="UER00358"/>
</dbReference>
<proteinExistence type="inferred from homology"/>
<dbReference type="PROSITE" id="PS00600">
    <property type="entry name" value="AA_TRANSFER_CLASS_3"/>
    <property type="match status" value="1"/>
</dbReference>
<name>A0A2L1U0S0_9BACL</name>
<dbReference type="InterPro" id="IPR010164">
    <property type="entry name" value="Orn_aminotrans"/>
</dbReference>
<evidence type="ECO:0000256" key="6">
    <source>
        <dbReference type="ARBA" id="ARBA00022605"/>
    </source>
</evidence>
<accession>A0A2L1U0S0</accession>
<dbReference type="InterPro" id="IPR015421">
    <property type="entry name" value="PyrdxlP-dep_Trfase_major"/>
</dbReference>
<evidence type="ECO:0000256" key="4">
    <source>
        <dbReference type="ARBA" id="ARBA00022490"/>
    </source>
</evidence>
<evidence type="ECO:0000256" key="9">
    <source>
        <dbReference type="ARBA" id="ARBA00022898"/>
    </source>
</evidence>
<dbReference type="Gene3D" id="3.40.640.10">
    <property type="entry name" value="Type I PLP-dependent aspartate aminotransferase-like (Major domain)"/>
    <property type="match status" value="1"/>
</dbReference>
<dbReference type="GO" id="GO:0055129">
    <property type="term" value="P:L-proline biosynthetic process"/>
    <property type="evidence" value="ECO:0007669"/>
    <property type="project" value="UniProtKB-UniRule"/>
</dbReference>
<evidence type="ECO:0000256" key="5">
    <source>
        <dbReference type="ARBA" id="ARBA00022576"/>
    </source>
</evidence>
<keyword evidence="5 11" id="KW-0032">Aminotransferase</keyword>
<evidence type="ECO:0000313" key="12">
    <source>
        <dbReference type="EMBL" id="AVF26530.1"/>
    </source>
</evidence>
<dbReference type="InterPro" id="IPR034757">
    <property type="entry name" value="Ornith_aminotrans_bact"/>
</dbReference>
<organism evidence="12 13">
    <name type="scientific">Paenibacillus larvae subsp. larvae</name>
    <dbReference type="NCBI Taxonomy" id="147375"/>
    <lineage>
        <taxon>Bacteria</taxon>
        <taxon>Bacillati</taxon>
        <taxon>Bacillota</taxon>
        <taxon>Bacilli</taxon>
        <taxon>Bacillales</taxon>
        <taxon>Paenibacillaceae</taxon>
        <taxon>Paenibacillus</taxon>
    </lineage>
</organism>
<evidence type="ECO:0000313" key="13">
    <source>
        <dbReference type="Proteomes" id="UP000239833"/>
    </source>
</evidence>
<keyword evidence="7 11" id="KW-0641">Proline biosynthesis</keyword>
<dbReference type="InterPro" id="IPR005814">
    <property type="entry name" value="Aminotrans_3"/>
</dbReference>
<dbReference type="GO" id="GO:0005737">
    <property type="term" value="C:cytoplasm"/>
    <property type="evidence" value="ECO:0007669"/>
    <property type="project" value="UniProtKB-SubCell"/>
</dbReference>
<dbReference type="Gene3D" id="3.90.1150.10">
    <property type="entry name" value="Aspartate Aminotransferase, domain 1"/>
    <property type="match status" value="1"/>
</dbReference>
<gene>
    <name evidence="12" type="primary">argD1_2</name>
    <name evidence="11" type="synonym">rocD</name>
    <name evidence="12" type="ORF">ERICIII_02372</name>
</gene>
<sequence>MTKSQAFLEMNERYGAHNYHPLPIVISNAEGVWVSDPEGNRYLDMLSAYSALNHGHRHPDIIAALKKQADKVTLVSRAFHNDKLAEFCKRLAAYTGKDMILPMNTGAEAVETALKTARRWAYRHKGISPDRADIIVCEGNFHGRTITVTSFSSTEEYKEGFGPFTPGFTIIPYGDAEALERAITPDTAAFLVEPIQGENGIVIPPEGYLSAAAEICRRNKVLFIADEIQTGLGRTGKRFACDWEQVVPDMYVLGKALGGGVLPASAVAADQNILGVFDPGSHGSTFGGNPLACAVALAALDVIERERLAENSLELGALFKAKLEHIHSPLIREVRGRGLFIGVELTEPARPYCERLMKLGLLCKETHDNVIRFASPLVIHMEELDWAMERISRVLATG</sequence>
<feature type="modified residue" description="N6-(pyridoxal phosphate)lysine" evidence="11">
    <location>
        <position position="255"/>
    </location>
</feature>
<comment type="catalytic activity">
    <reaction evidence="11">
        <text>a 2-oxocarboxylate + L-ornithine = L-glutamate 5-semialdehyde + an L-alpha-amino acid</text>
        <dbReference type="Rhea" id="RHEA:13877"/>
        <dbReference type="ChEBI" id="CHEBI:35179"/>
        <dbReference type="ChEBI" id="CHEBI:46911"/>
        <dbReference type="ChEBI" id="CHEBI:58066"/>
        <dbReference type="ChEBI" id="CHEBI:59869"/>
        <dbReference type="EC" id="2.6.1.13"/>
    </reaction>
</comment>
<dbReference type="CDD" id="cd00610">
    <property type="entry name" value="OAT_like"/>
    <property type="match status" value="1"/>
</dbReference>
<dbReference type="STRING" id="147375.BXP28_05440"/>
<evidence type="ECO:0000256" key="3">
    <source>
        <dbReference type="ARBA" id="ARBA00012924"/>
    </source>
</evidence>
<keyword evidence="6 11" id="KW-0028">Amino-acid biosynthesis</keyword>
<comment type="pathway">
    <text evidence="2 11">Amino-acid biosynthesis; L-proline biosynthesis; L-glutamate 5-semialdehyde from L-ornithine: step 1/1.</text>
</comment>
<keyword evidence="9 11" id="KW-0663">Pyridoxal phosphate</keyword>
<dbReference type="GO" id="GO:0004587">
    <property type="term" value="F:ornithine aminotransferase activity"/>
    <property type="evidence" value="ECO:0007669"/>
    <property type="project" value="UniProtKB-UniRule"/>
</dbReference>
<comment type="similarity">
    <text evidence="11">Belongs to the class-III pyridoxal-phosphate-dependent aminotransferase family. OAT subfamily.</text>
</comment>
<dbReference type="GO" id="GO:0030170">
    <property type="term" value="F:pyridoxal phosphate binding"/>
    <property type="evidence" value="ECO:0007669"/>
    <property type="project" value="UniProtKB-UniRule"/>
</dbReference>
<protein>
    <recommendedName>
        <fullName evidence="3 11">Ornithine aminotransferase</fullName>
        <shortName evidence="11">OAT</shortName>
        <ecNumber evidence="3 11">2.6.1.13</ecNumber>
    </recommendedName>
    <alternativeName>
        <fullName evidence="10 11">Ornithine--oxo-acid aminotransferase</fullName>
    </alternativeName>
</protein>
<dbReference type="FunFam" id="3.40.640.10:FF:000011">
    <property type="entry name" value="Ornithine aminotransferase"/>
    <property type="match status" value="1"/>
</dbReference>
<reference evidence="13" key="1">
    <citation type="submission" date="2017-02" db="EMBL/GenBank/DDBJ databases">
        <title>Delineation of Paenibacillus larvae strains originating from foulbrood outbreaks.</title>
        <authorList>
            <person name="Beims H."/>
            <person name="Bunk B."/>
            <person name="Sproeer C."/>
            <person name="Mohr K.I."/>
            <person name="Pradella S."/>
            <person name="Guenther G."/>
            <person name="Rohde M."/>
            <person name="von der Ohe W."/>
            <person name="Steinert M."/>
        </authorList>
    </citation>
    <scope>NUCLEOTIDE SEQUENCE [LARGE SCALE GENOMIC DNA]</scope>
    <source>
        <strain evidence="13">Eric_III</strain>
    </source>
</reference>
<dbReference type="NCBIfam" id="TIGR01885">
    <property type="entry name" value="Orn_aminotrans"/>
    <property type="match status" value="1"/>
</dbReference>
<comment type="subcellular location">
    <subcellularLocation>
        <location evidence="11">Cytoplasm</location>
    </subcellularLocation>
</comment>
<dbReference type="InterPro" id="IPR015424">
    <property type="entry name" value="PyrdxlP-dep_Trfase"/>
</dbReference>
<dbReference type="HAMAP" id="MF_01689">
    <property type="entry name" value="Ornith_aminotrans_3"/>
    <property type="match status" value="1"/>
</dbReference>
<evidence type="ECO:0000256" key="10">
    <source>
        <dbReference type="ARBA" id="ARBA00030587"/>
    </source>
</evidence>
<dbReference type="EMBL" id="CP019655">
    <property type="protein sequence ID" value="AVF26530.1"/>
    <property type="molecule type" value="Genomic_DNA"/>
</dbReference>
<comment type="cofactor">
    <cofactor evidence="1 11">
        <name>pyridoxal 5'-phosphate</name>
        <dbReference type="ChEBI" id="CHEBI:597326"/>
    </cofactor>
</comment>
<keyword evidence="8 11" id="KW-0808">Transferase</keyword>
<evidence type="ECO:0000256" key="11">
    <source>
        <dbReference type="HAMAP-Rule" id="MF_01689"/>
    </source>
</evidence>
<dbReference type="GO" id="GO:0042802">
    <property type="term" value="F:identical protein binding"/>
    <property type="evidence" value="ECO:0007669"/>
    <property type="project" value="TreeGrafter"/>
</dbReference>
<dbReference type="Proteomes" id="UP000239833">
    <property type="component" value="Chromosome"/>
</dbReference>
<dbReference type="InterPro" id="IPR050103">
    <property type="entry name" value="Class-III_PLP-dep_AT"/>
</dbReference>
<evidence type="ECO:0000256" key="8">
    <source>
        <dbReference type="ARBA" id="ARBA00022679"/>
    </source>
</evidence>
<dbReference type="SUPFAM" id="SSF53383">
    <property type="entry name" value="PLP-dependent transferases"/>
    <property type="match status" value="1"/>
</dbReference>
<keyword evidence="4 11" id="KW-0963">Cytoplasm</keyword>
<dbReference type="InterPro" id="IPR049704">
    <property type="entry name" value="Aminotrans_3_PPA_site"/>
</dbReference>
<dbReference type="PANTHER" id="PTHR11986:SF18">
    <property type="entry name" value="ORNITHINE AMINOTRANSFERASE, MITOCHONDRIAL"/>
    <property type="match status" value="1"/>
</dbReference>
<evidence type="ECO:0000256" key="1">
    <source>
        <dbReference type="ARBA" id="ARBA00001933"/>
    </source>
</evidence>
<dbReference type="PANTHER" id="PTHR11986">
    <property type="entry name" value="AMINOTRANSFERASE CLASS III"/>
    <property type="match status" value="1"/>
</dbReference>
<dbReference type="PIRSF" id="PIRSF000521">
    <property type="entry name" value="Transaminase_4ab_Lys_Orn"/>
    <property type="match status" value="1"/>
</dbReference>
<evidence type="ECO:0000256" key="7">
    <source>
        <dbReference type="ARBA" id="ARBA00022650"/>
    </source>
</evidence>
<evidence type="ECO:0000256" key="2">
    <source>
        <dbReference type="ARBA" id="ARBA00004998"/>
    </source>
</evidence>
<dbReference type="Pfam" id="PF00202">
    <property type="entry name" value="Aminotran_3"/>
    <property type="match status" value="1"/>
</dbReference>
<comment type="function">
    <text evidence="11">Catalyzes the interconversion of ornithine to glutamate semialdehyde.</text>
</comment>
<dbReference type="RefSeq" id="WP_104932693.1">
    <property type="nucleotide sequence ID" value="NZ_CP019655.1"/>
</dbReference>
<dbReference type="InterPro" id="IPR015422">
    <property type="entry name" value="PyrdxlP-dep_Trfase_small"/>
</dbReference>
<dbReference type="AlphaFoldDB" id="A0A2L1U0S0"/>
<dbReference type="NCBIfam" id="NF003145">
    <property type="entry name" value="PRK04073.1"/>
    <property type="match status" value="1"/>
</dbReference>